<feature type="transmembrane region" description="Helical" evidence="1">
    <location>
        <begin position="178"/>
        <end position="198"/>
    </location>
</feature>
<sequence>MDGRLECPELGLRVEASSPEAASSGLCSDELLVSVGTRSWRMPPWFTTGAKGLPAGIVAAALASLRHFGAGMGLLLGALGGALVIGIATGYLGLAAVSIMGLVLLGSVLVHELGHVLAYRILIGRRAPAVLVVRGASCRLVRLAGARARDAAVIVAGSLAPVVAALPLWFLFAQAPALVILTTLVALGHVVGLVIPVGDGAALRELARRDVLNAT</sequence>
<gene>
    <name evidence="2" type="ORF">RS86_01143</name>
</gene>
<dbReference type="STRING" id="582680.RS86_01143"/>
<keyword evidence="1" id="KW-1133">Transmembrane helix</keyword>
<dbReference type="AlphaFoldDB" id="A0A0F0LP50"/>
<dbReference type="RefSeq" id="WP_045271262.1">
    <property type="nucleotide sequence ID" value="NZ_JYIX01000030.1"/>
</dbReference>
<feature type="transmembrane region" description="Helical" evidence="1">
    <location>
        <begin position="72"/>
        <end position="93"/>
    </location>
</feature>
<evidence type="ECO:0000256" key="1">
    <source>
        <dbReference type="SAM" id="Phobius"/>
    </source>
</evidence>
<dbReference type="Proteomes" id="UP000033740">
    <property type="component" value="Unassembled WGS sequence"/>
</dbReference>
<keyword evidence="1" id="KW-0472">Membrane</keyword>
<proteinExistence type="predicted"/>
<keyword evidence="3" id="KW-1185">Reference proteome</keyword>
<feature type="transmembrane region" description="Helical" evidence="1">
    <location>
        <begin position="99"/>
        <end position="119"/>
    </location>
</feature>
<accession>A0A0F0LP50</accession>
<protein>
    <submittedName>
        <fullName evidence="2">Uncharacterized protein</fullName>
    </submittedName>
</protein>
<reference evidence="2 3" key="1">
    <citation type="submission" date="2015-02" db="EMBL/GenBank/DDBJ databases">
        <title>Draft genome sequences of ten Microbacterium spp. with emphasis on heavy metal contaminated environments.</title>
        <authorList>
            <person name="Corretto E."/>
        </authorList>
    </citation>
    <scope>NUCLEOTIDE SEQUENCE [LARGE SCALE GENOMIC DNA]</scope>
    <source>
        <strain evidence="2 3">ARN176</strain>
    </source>
</reference>
<organism evidence="2 3">
    <name type="scientific">Microbacterium azadirachtae</name>
    <dbReference type="NCBI Taxonomy" id="582680"/>
    <lineage>
        <taxon>Bacteria</taxon>
        <taxon>Bacillati</taxon>
        <taxon>Actinomycetota</taxon>
        <taxon>Actinomycetes</taxon>
        <taxon>Micrococcales</taxon>
        <taxon>Microbacteriaceae</taxon>
        <taxon>Microbacterium</taxon>
    </lineage>
</organism>
<comment type="caution">
    <text evidence="2">The sequence shown here is derived from an EMBL/GenBank/DDBJ whole genome shotgun (WGS) entry which is preliminary data.</text>
</comment>
<evidence type="ECO:0000313" key="2">
    <source>
        <dbReference type="EMBL" id="KJL34045.1"/>
    </source>
</evidence>
<feature type="transmembrane region" description="Helical" evidence="1">
    <location>
        <begin position="151"/>
        <end position="172"/>
    </location>
</feature>
<keyword evidence="1" id="KW-0812">Transmembrane</keyword>
<dbReference type="PATRIC" id="fig|582680.6.peg.1178"/>
<dbReference type="EMBL" id="JYIX01000030">
    <property type="protein sequence ID" value="KJL34045.1"/>
    <property type="molecule type" value="Genomic_DNA"/>
</dbReference>
<name>A0A0F0LP50_9MICO</name>
<evidence type="ECO:0000313" key="3">
    <source>
        <dbReference type="Proteomes" id="UP000033740"/>
    </source>
</evidence>